<proteinExistence type="inferred from homology"/>
<dbReference type="InterPro" id="IPR036291">
    <property type="entry name" value="NAD(P)-bd_dom_sf"/>
</dbReference>
<evidence type="ECO:0000313" key="5">
    <source>
        <dbReference type="Proteomes" id="UP001249959"/>
    </source>
</evidence>
<dbReference type="InterPro" id="IPR002347">
    <property type="entry name" value="SDR_fam"/>
</dbReference>
<evidence type="ECO:0000256" key="3">
    <source>
        <dbReference type="RuleBase" id="RU000363"/>
    </source>
</evidence>
<comment type="similarity">
    <text evidence="1 3">Belongs to the short-chain dehydrogenases/reductases (SDR) family.</text>
</comment>
<evidence type="ECO:0000256" key="2">
    <source>
        <dbReference type="ARBA" id="ARBA00023002"/>
    </source>
</evidence>
<gene>
    <name evidence="4" type="ORF">PQG45_09160</name>
</gene>
<evidence type="ECO:0000313" key="4">
    <source>
        <dbReference type="EMBL" id="MDU0809200.1"/>
    </source>
</evidence>
<dbReference type="PANTHER" id="PTHR44196">
    <property type="entry name" value="DEHYDROGENASE/REDUCTASE SDR FAMILY MEMBER 7B"/>
    <property type="match status" value="1"/>
</dbReference>
<reference evidence="4 5" key="1">
    <citation type="submission" date="2023-09" db="EMBL/GenBank/DDBJ databases">
        <title>Aquirufa genomes.</title>
        <authorList>
            <person name="Pitt A."/>
        </authorList>
    </citation>
    <scope>NUCLEOTIDE SEQUENCE [LARGE SCALE GENOMIC DNA]</scope>
    <source>
        <strain evidence="4 5">LEOWEIH-7C</strain>
    </source>
</reference>
<name>A0ABU3TTK9_9BACT</name>
<keyword evidence="2" id="KW-0560">Oxidoreductase</keyword>
<accession>A0ABU3TTK9</accession>
<dbReference type="PRINTS" id="PR00080">
    <property type="entry name" value="SDRFAMILY"/>
</dbReference>
<dbReference type="Pfam" id="PF00106">
    <property type="entry name" value="adh_short"/>
    <property type="match status" value="1"/>
</dbReference>
<dbReference type="PANTHER" id="PTHR44196:SF1">
    <property type="entry name" value="DEHYDROGENASE_REDUCTASE SDR FAMILY MEMBER 7B"/>
    <property type="match status" value="1"/>
</dbReference>
<dbReference type="Proteomes" id="UP001249959">
    <property type="component" value="Unassembled WGS sequence"/>
</dbReference>
<dbReference type="PRINTS" id="PR00081">
    <property type="entry name" value="GDHRDH"/>
</dbReference>
<protein>
    <submittedName>
        <fullName evidence="4">SDR family oxidoreductase</fullName>
    </submittedName>
</protein>
<comment type="caution">
    <text evidence="4">The sequence shown here is derived from an EMBL/GenBank/DDBJ whole genome shotgun (WGS) entry which is preliminary data.</text>
</comment>
<dbReference type="EMBL" id="JAVNWW010000004">
    <property type="protein sequence ID" value="MDU0809200.1"/>
    <property type="molecule type" value="Genomic_DNA"/>
</dbReference>
<dbReference type="SUPFAM" id="SSF51735">
    <property type="entry name" value="NAD(P)-binding Rossmann-fold domains"/>
    <property type="match status" value="1"/>
</dbReference>
<keyword evidence="5" id="KW-1185">Reference proteome</keyword>
<dbReference type="Gene3D" id="3.40.50.720">
    <property type="entry name" value="NAD(P)-binding Rossmann-like Domain"/>
    <property type="match status" value="1"/>
</dbReference>
<evidence type="ECO:0000256" key="1">
    <source>
        <dbReference type="ARBA" id="ARBA00006484"/>
    </source>
</evidence>
<dbReference type="RefSeq" id="WP_315574348.1">
    <property type="nucleotide sequence ID" value="NZ_JARDXH010000001.1"/>
</dbReference>
<sequence length="266" mass="28664">MKIAGKVFLVTGAGSGMGREMAHQIIAKGGKVAALDMHLPQLLETQQICSGKDTTFLALEVDITDRTQVLALPEQVIKHFGQIDGIINNAGIIQPFVKVNDLTFTQIEHVMNVNFFGTVSVSKAFLPHLLERPEAHIVNISSMGGFLPVPGQSIYGASKAAVKLFTEGLYAELKETAVRVSVVFPGAIATNITTNSGIDMPVVSSDSSSMQTLPAKDAARIILHGMETNQYRILVGSDSKFMDFLCRLAPEYATNFIAKKMKALLG</sequence>
<organism evidence="4 5">
    <name type="scientific">Aquirufa regiilacus</name>
    <dbReference type="NCBI Taxonomy" id="3024868"/>
    <lineage>
        <taxon>Bacteria</taxon>
        <taxon>Pseudomonadati</taxon>
        <taxon>Bacteroidota</taxon>
        <taxon>Cytophagia</taxon>
        <taxon>Cytophagales</taxon>
        <taxon>Flectobacillaceae</taxon>
        <taxon>Aquirufa</taxon>
    </lineage>
</organism>